<proteinExistence type="predicted"/>
<dbReference type="CDD" id="cd04301">
    <property type="entry name" value="NAT_SF"/>
    <property type="match status" value="1"/>
</dbReference>
<dbReference type="InterPro" id="IPR016181">
    <property type="entry name" value="Acyl_CoA_acyltransferase"/>
</dbReference>
<sequence>MITLKPKSRKVKMWRWYLHMTSRRDWKPIARPPAGIVLRQARHPSPEFARFLLTAVGGDWYWTDRYHWSWERWKTYLSGPGIQIWVFYVKDTPIGYFELRRKWQEVEIALFGLMREFQGKGYGTWTLSEAVRHAWDMVPEVARVRLHTCELDHPAALPNYQKLGFRVYNQDECWTTITGGPPGPWEGSGLPVHPDQRFPR</sequence>
<dbReference type="PROSITE" id="PS51186">
    <property type="entry name" value="GNAT"/>
    <property type="match status" value="1"/>
</dbReference>
<feature type="domain" description="N-acetyltransferase" evidence="2">
    <location>
        <begin position="36"/>
        <end position="184"/>
    </location>
</feature>
<dbReference type="SUPFAM" id="SSF55729">
    <property type="entry name" value="Acyl-CoA N-acyltransferases (Nat)"/>
    <property type="match status" value="1"/>
</dbReference>
<reference evidence="3" key="1">
    <citation type="submission" date="2019-09" db="EMBL/GenBank/DDBJ databases">
        <title>Characterisation of the sponge microbiome using genome-centric metagenomics.</title>
        <authorList>
            <person name="Engelberts J.P."/>
            <person name="Robbins S.J."/>
            <person name="De Goeij J.M."/>
            <person name="Aranda M."/>
            <person name="Bell S.C."/>
            <person name="Webster N.S."/>
        </authorList>
    </citation>
    <scope>NUCLEOTIDE SEQUENCE</scope>
    <source>
        <strain evidence="3">SB0662_bin_9</strain>
    </source>
</reference>
<dbReference type="AlphaFoldDB" id="A0A6B1DW29"/>
<name>A0A6B1DW29_9CHLR</name>
<dbReference type="Pfam" id="PF00583">
    <property type="entry name" value="Acetyltransf_1"/>
    <property type="match status" value="1"/>
</dbReference>
<evidence type="ECO:0000259" key="2">
    <source>
        <dbReference type="PROSITE" id="PS51186"/>
    </source>
</evidence>
<gene>
    <name evidence="3" type="ORF">F4Y08_12810</name>
</gene>
<evidence type="ECO:0000313" key="3">
    <source>
        <dbReference type="EMBL" id="MYD91196.1"/>
    </source>
</evidence>
<organism evidence="3">
    <name type="scientific">Caldilineaceae bacterium SB0662_bin_9</name>
    <dbReference type="NCBI Taxonomy" id="2605258"/>
    <lineage>
        <taxon>Bacteria</taxon>
        <taxon>Bacillati</taxon>
        <taxon>Chloroflexota</taxon>
        <taxon>Caldilineae</taxon>
        <taxon>Caldilineales</taxon>
        <taxon>Caldilineaceae</taxon>
    </lineage>
</organism>
<dbReference type="EMBL" id="VXPY01000092">
    <property type="protein sequence ID" value="MYD91196.1"/>
    <property type="molecule type" value="Genomic_DNA"/>
</dbReference>
<comment type="caution">
    <text evidence="3">The sequence shown here is derived from an EMBL/GenBank/DDBJ whole genome shotgun (WGS) entry which is preliminary data.</text>
</comment>
<keyword evidence="3" id="KW-0808">Transferase</keyword>
<feature type="region of interest" description="Disordered" evidence="1">
    <location>
        <begin position="179"/>
        <end position="200"/>
    </location>
</feature>
<accession>A0A6B1DW29</accession>
<dbReference type="Gene3D" id="3.40.630.30">
    <property type="match status" value="1"/>
</dbReference>
<dbReference type="InterPro" id="IPR000182">
    <property type="entry name" value="GNAT_dom"/>
</dbReference>
<protein>
    <submittedName>
        <fullName evidence="3">GNAT family N-acetyltransferase</fullName>
    </submittedName>
</protein>
<dbReference type="GO" id="GO:0016747">
    <property type="term" value="F:acyltransferase activity, transferring groups other than amino-acyl groups"/>
    <property type="evidence" value="ECO:0007669"/>
    <property type="project" value="InterPro"/>
</dbReference>
<evidence type="ECO:0000256" key="1">
    <source>
        <dbReference type="SAM" id="MobiDB-lite"/>
    </source>
</evidence>